<sequence>MSLGAESSCASASKRTSDEFSDDCSYSLNTEALLFGFAPPAPTSPRPRQLYQGGAPPSERSGSAPASPASHGAPSPVSSPSAVGSPYGAGGYRTGSAMGSTSPLQQQMEQFRVAAGSTDDSASPSAAATQSQYFVMPDGRYCSNPSIPTSASSGGVFFPDMGPGSGMAGDALSCSLPYSHDSMYYTGDLQYSAKTAASPSSGAPQTPQTPTSIPDIILTGPGTDDAALLKGALQQAKLDGQSLGSFDSADLFSAEEALRAGLDPIDIDGLQILTDPDMAVISDPAAEEAFRLDRS</sequence>
<dbReference type="GO" id="GO:0005634">
    <property type="term" value="C:nucleus"/>
    <property type="evidence" value="ECO:0007669"/>
    <property type="project" value="InterPro"/>
</dbReference>
<dbReference type="GO" id="GO:0008140">
    <property type="term" value="F:cAMP response element binding protein binding"/>
    <property type="evidence" value="ECO:0007669"/>
    <property type="project" value="TreeGrafter"/>
</dbReference>
<reference evidence="3" key="1">
    <citation type="journal article" date="2020" name="Cell">
        <title>Large-Scale Comparative Analyses of Tick Genomes Elucidate Their Genetic Diversity and Vector Capacities.</title>
        <authorList>
            <consortium name="Tick Genome and Microbiome Consortium (TIGMIC)"/>
            <person name="Jia N."/>
            <person name="Wang J."/>
            <person name="Shi W."/>
            <person name="Du L."/>
            <person name="Sun Y."/>
            <person name="Zhan W."/>
            <person name="Jiang J.F."/>
            <person name="Wang Q."/>
            <person name="Zhang B."/>
            <person name="Ji P."/>
            <person name="Bell-Sakyi L."/>
            <person name="Cui X.M."/>
            <person name="Yuan T.T."/>
            <person name="Jiang B.G."/>
            <person name="Yang W.F."/>
            <person name="Lam T.T."/>
            <person name="Chang Q.C."/>
            <person name="Ding S.J."/>
            <person name="Wang X.J."/>
            <person name="Zhu J.G."/>
            <person name="Ruan X.D."/>
            <person name="Zhao L."/>
            <person name="Wei J.T."/>
            <person name="Ye R.Z."/>
            <person name="Que T.C."/>
            <person name="Du C.H."/>
            <person name="Zhou Y.H."/>
            <person name="Cheng J.X."/>
            <person name="Dai P.F."/>
            <person name="Guo W.B."/>
            <person name="Han X.H."/>
            <person name="Huang E.J."/>
            <person name="Li L.F."/>
            <person name="Wei W."/>
            <person name="Gao Y.C."/>
            <person name="Liu J.Z."/>
            <person name="Shao H.Z."/>
            <person name="Wang X."/>
            <person name="Wang C.C."/>
            <person name="Yang T.C."/>
            <person name="Huo Q.B."/>
            <person name="Li W."/>
            <person name="Chen H.Y."/>
            <person name="Chen S.E."/>
            <person name="Zhou L.G."/>
            <person name="Ni X.B."/>
            <person name="Tian J.H."/>
            <person name="Sheng Y."/>
            <person name="Liu T."/>
            <person name="Pan Y.S."/>
            <person name="Xia L.Y."/>
            <person name="Li J."/>
            <person name="Zhao F."/>
            <person name="Cao W.C."/>
        </authorList>
    </citation>
    <scope>NUCLEOTIDE SEQUENCE</scope>
    <source>
        <strain evidence="3">Rmic-2018</strain>
    </source>
</reference>
<dbReference type="InterPro" id="IPR024785">
    <property type="entry name" value="TORC_C"/>
</dbReference>
<dbReference type="VEuPathDB" id="VectorBase:LOC119159495"/>
<feature type="region of interest" description="Disordered" evidence="1">
    <location>
        <begin position="1"/>
        <end position="23"/>
    </location>
</feature>
<name>A0A9J6F4B3_RHIMP</name>
<evidence type="ECO:0000259" key="2">
    <source>
        <dbReference type="Pfam" id="PF12886"/>
    </source>
</evidence>
<feature type="compositionally biased region" description="Low complexity" evidence="1">
    <location>
        <begin position="114"/>
        <end position="129"/>
    </location>
</feature>
<dbReference type="AlphaFoldDB" id="A0A9J6F4B3"/>
<feature type="region of interest" description="Disordered" evidence="1">
    <location>
        <begin position="195"/>
        <end position="214"/>
    </location>
</feature>
<dbReference type="PANTHER" id="PTHR13589">
    <property type="entry name" value="CREB-REGULATED TRANSCRIPTION COACTIVATOR"/>
    <property type="match status" value="1"/>
</dbReference>
<evidence type="ECO:0000256" key="1">
    <source>
        <dbReference type="SAM" id="MobiDB-lite"/>
    </source>
</evidence>
<keyword evidence="4" id="KW-1185">Reference proteome</keyword>
<dbReference type="InterPro" id="IPR024786">
    <property type="entry name" value="TORC"/>
</dbReference>
<reference evidence="3" key="2">
    <citation type="submission" date="2021-09" db="EMBL/GenBank/DDBJ databases">
        <authorList>
            <person name="Jia N."/>
            <person name="Wang J."/>
            <person name="Shi W."/>
            <person name="Du L."/>
            <person name="Sun Y."/>
            <person name="Zhan W."/>
            <person name="Jiang J."/>
            <person name="Wang Q."/>
            <person name="Zhang B."/>
            <person name="Ji P."/>
            <person name="Sakyi L.B."/>
            <person name="Cui X."/>
            <person name="Yuan T."/>
            <person name="Jiang B."/>
            <person name="Yang W."/>
            <person name="Lam T.T.-Y."/>
            <person name="Chang Q."/>
            <person name="Ding S."/>
            <person name="Wang X."/>
            <person name="Zhu J."/>
            <person name="Ruan X."/>
            <person name="Zhao L."/>
            <person name="Wei J."/>
            <person name="Que T."/>
            <person name="Du C."/>
            <person name="Cheng J."/>
            <person name="Dai P."/>
            <person name="Han X."/>
            <person name="Huang E."/>
            <person name="Gao Y."/>
            <person name="Liu J."/>
            <person name="Shao H."/>
            <person name="Ye R."/>
            <person name="Li L."/>
            <person name="Wei W."/>
            <person name="Wang X."/>
            <person name="Wang C."/>
            <person name="Huo Q."/>
            <person name="Li W."/>
            <person name="Guo W."/>
            <person name="Chen H."/>
            <person name="Chen S."/>
            <person name="Zhou L."/>
            <person name="Zhou L."/>
            <person name="Ni X."/>
            <person name="Tian J."/>
            <person name="Zhou Y."/>
            <person name="Sheng Y."/>
            <person name="Liu T."/>
            <person name="Pan Y."/>
            <person name="Xia L."/>
            <person name="Li J."/>
            <person name="Zhao F."/>
            <person name="Cao W."/>
        </authorList>
    </citation>
    <scope>NUCLEOTIDE SEQUENCE</scope>
    <source>
        <strain evidence="3">Rmic-2018</strain>
        <tissue evidence="3">Larvae</tissue>
    </source>
</reference>
<protein>
    <recommendedName>
        <fullName evidence="2">Transducer of regulated CREB activity C-terminal domain-containing protein</fullName>
    </recommendedName>
</protein>
<accession>A0A9J6F4B3</accession>
<feature type="region of interest" description="Disordered" evidence="1">
    <location>
        <begin position="36"/>
        <end position="129"/>
    </location>
</feature>
<evidence type="ECO:0000313" key="4">
    <source>
        <dbReference type="Proteomes" id="UP000821866"/>
    </source>
</evidence>
<dbReference type="EMBL" id="JABSTU010000001">
    <property type="protein sequence ID" value="KAH8041037.1"/>
    <property type="molecule type" value="Genomic_DNA"/>
</dbReference>
<proteinExistence type="predicted"/>
<feature type="compositionally biased region" description="Polar residues" evidence="1">
    <location>
        <begin position="195"/>
        <end position="212"/>
    </location>
</feature>
<comment type="caution">
    <text evidence="3">The sequence shown here is derived from an EMBL/GenBank/DDBJ whole genome shotgun (WGS) entry which is preliminary data.</text>
</comment>
<organism evidence="3 4">
    <name type="scientific">Rhipicephalus microplus</name>
    <name type="common">Cattle tick</name>
    <name type="synonym">Boophilus microplus</name>
    <dbReference type="NCBI Taxonomy" id="6941"/>
    <lineage>
        <taxon>Eukaryota</taxon>
        <taxon>Metazoa</taxon>
        <taxon>Ecdysozoa</taxon>
        <taxon>Arthropoda</taxon>
        <taxon>Chelicerata</taxon>
        <taxon>Arachnida</taxon>
        <taxon>Acari</taxon>
        <taxon>Parasitiformes</taxon>
        <taxon>Ixodida</taxon>
        <taxon>Ixodoidea</taxon>
        <taxon>Ixodidae</taxon>
        <taxon>Rhipicephalinae</taxon>
        <taxon>Rhipicephalus</taxon>
        <taxon>Boophilus</taxon>
    </lineage>
</organism>
<dbReference type="GO" id="GO:0045944">
    <property type="term" value="P:positive regulation of transcription by RNA polymerase II"/>
    <property type="evidence" value="ECO:0007669"/>
    <property type="project" value="TreeGrafter"/>
</dbReference>
<feature type="compositionally biased region" description="Low complexity" evidence="1">
    <location>
        <begin position="53"/>
        <end position="86"/>
    </location>
</feature>
<dbReference type="GO" id="GO:0005737">
    <property type="term" value="C:cytoplasm"/>
    <property type="evidence" value="ECO:0007669"/>
    <property type="project" value="InterPro"/>
</dbReference>
<dbReference type="Proteomes" id="UP000821866">
    <property type="component" value="Chromosome 1"/>
</dbReference>
<feature type="compositionally biased region" description="Polar residues" evidence="1">
    <location>
        <begin position="97"/>
        <end position="109"/>
    </location>
</feature>
<dbReference type="PANTHER" id="PTHR13589:SF15">
    <property type="entry name" value="CREB-REGULATED TRANSCRIPTION COACTIVATOR, ISOFORM B"/>
    <property type="match status" value="1"/>
</dbReference>
<evidence type="ECO:0000313" key="3">
    <source>
        <dbReference type="EMBL" id="KAH8041037.1"/>
    </source>
</evidence>
<gene>
    <name evidence="3" type="ORF">HPB51_013697</name>
</gene>
<feature type="domain" description="Transducer of regulated CREB activity C-terminal" evidence="2">
    <location>
        <begin position="214"/>
        <end position="294"/>
    </location>
</feature>
<dbReference type="Pfam" id="PF12886">
    <property type="entry name" value="TORC_C"/>
    <property type="match status" value="1"/>
</dbReference>